<dbReference type="InterPro" id="IPR008930">
    <property type="entry name" value="Terpenoid_cyclase/PrenylTrfase"/>
</dbReference>
<dbReference type="PANTHER" id="PTHR31225:SF244">
    <property type="entry name" value="1,8-CINEOLE SYNTHASE 1, CHLOROPLASTIC-RELATED"/>
    <property type="match status" value="1"/>
</dbReference>
<evidence type="ECO:0000256" key="3">
    <source>
        <dbReference type="ARBA" id="ARBA00022842"/>
    </source>
</evidence>
<dbReference type="PANTHER" id="PTHR31225">
    <property type="entry name" value="OS04G0344100 PROTEIN-RELATED"/>
    <property type="match status" value="1"/>
</dbReference>
<dbReference type="InterPro" id="IPR034741">
    <property type="entry name" value="Terpene_cyclase-like_1_C"/>
</dbReference>
<sequence>MAANHLLLHPNCIPTKFLPFERKFSLSKTQYRRCNIQVPVPRLLRCVAATNVSDHATVLRNEEKPTNIWVYDYIQSLSSEYAGESHVKQQDKLIGEVRSILDNLVNPLEKLEAIDVLQRLGISYHFKDEIKRMLDDAYNENVAGNDTLRKKHNLYATAIEFRLLRQHGYDVSTDAFNSFRDEVGNFKSGNTDNIRGMLSLYEASYLSVAVTHGLEIPLHWRLLRLEARWFIDMYERSPNVNPILLDLAKLDFNIVQAIHQEDLKQSSSWWMSTGLDKLSFARDRLMECFFSAVGMTYEPYLGDCRKIIAVLIEVITVIDDVYDAHGTLEQLELFTEAMDRWDVNLMDNLPDYMKIYFFALNEFENKIASDILNKKGINMIPFVKKAWTDYFKASLVEAQWYFSEHTPTLQEHLANTWISTSLGILLVHAFFSLANPITKEALDCLEQCPDVIRCAGTIMRLSDDLNTSLDELECPTSIKCYMNETGATEEEAREKIRSVIELSWKQMNKYRVTESPIPHEFTEAAMNLSRVCSSMYEHGDGFTHQETEIKGKILSLFSKPIPFVCKE</sequence>
<keyword evidence="8" id="KW-1185">Reference proteome</keyword>
<dbReference type="Gene3D" id="1.50.10.130">
    <property type="entry name" value="Terpene synthase, N-terminal domain"/>
    <property type="match status" value="2"/>
</dbReference>
<organism evidence="7 8">
    <name type="scientific">Quillaja saponaria</name>
    <name type="common">Soap bark tree</name>
    <dbReference type="NCBI Taxonomy" id="32244"/>
    <lineage>
        <taxon>Eukaryota</taxon>
        <taxon>Viridiplantae</taxon>
        <taxon>Streptophyta</taxon>
        <taxon>Embryophyta</taxon>
        <taxon>Tracheophyta</taxon>
        <taxon>Spermatophyta</taxon>
        <taxon>Magnoliopsida</taxon>
        <taxon>eudicotyledons</taxon>
        <taxon>Gunneridae</taxon>
        <taxon>Pentapetalae</taxon>
        <taxon>rosids</taxon>
        <taxon>fabids</taxon>
        <taxon>Fabales</taxon>
        <taxon>Quillajaceae</taxon>
        <taxon>Quillaja</taxon>
    </lineage>
</organism>
<dbReference type="AlphaFoldDB" id="A0AAD7L2T5"/>
<keyword evidence="4" id="KW-0456">Lyase</keyword>
<evidence type="ECO:0000259" key="5">
    <source>
        <dbReference type="Pfam" id="PF01397"/>
    </source>
</evidence>
<dbReference type="GO" id="GO:0016102">
    <property type="term" value="P:diterpenoid biosynthetic process"/>
    <property type="evidence" value="ECO:0007669"/>
    <property type="project" value="InterPro"/>
</dbReference>
<dbReference type="CDD" id="cd00684">
    <property type="entry name" value="Terpene_cyclase_plant_C1"/>
    <property type="match status" value="1"/>
</dbReference>
<accession>A0AAD7L2T5</accession>
<name>A0AAD7L2T5_QUISA</name>
<evidence type="ECO:0000256" key="2">
    <source>
        <dbReference type="ARBA" id="ARBA00022723"/>
    </source>
</evidence>
<gene>
    <name evidence="7" type="ORF">O6P43_026701</name>
</gene>
<dbReference type="InterPro" id="IPR050148">
    <property type="entry name" value="Terpene_synthase-like"/>
</dbReference>
<dbReference type="InterPro" id="IPR001906">
    <property type="entry name" value="Terpene_synth_N"/>
</dbReference>
<proteinExistence type="predicted"/>
<dbReference type="SUPFAM" id="SSF48239">
    <property type="entry name" value="Terpenoid cyclases/Protein prenyltransferases"/>
    <property type="match status" value="1"/>
</dbReference>
<comment type="caution">
    <text evidence="7">The sequence shown here is derived from an EMBL/GenBank/DDBJ whole genome shotgun (WGS) entry which is preliminary data.</text>
</comment>
<evidence type="ECO:0000256" key="4">
    <source>
        <dbReference type="ARBA" id="ARBA00023239"/>
    </source>
</evidence>
<dbReference type="Pfam" id="PF01397">
    <property type="entry name" value="Terpene_synth"/>
    <property type="match status" value="1"/>
</dbReference>
<dbReference type="Proteomes" id="UP001163823">
    <property type="component" value="Chromosome 11"/>
</dbReference>
<reference evidence="7" key="1">
    <citation type="journal article" date="2023" name="Science">
        <title>Elucidation of the pathway for biosynthesis of saponin adjuvants from the soapbark tree.</title>
        <authorList>
            <person name="Reed J."/>
            <person name="Orme A."/>
            <person name="El-Demerdash A."/>
            <person name="Owen C."/>
            <person name="Martin L.B.B."/>
            <person name="Misra R.C."/>
            <person name="Kikuchi S."/>
            <person name="Rejzek M."/>
            <person name="Martin A.C."/>
            <person name="Harkess A."/>
            <person name="Leebens-Mack J."/>
            <person name="Louveau T."/>
            <person name="Stephenson M.J."/>
            <person name="Osbourn A."/>
        </authorList>
    </citation>
    <scope>NUCLEOTIDE SEQUENCE</scope>
    <source>
        <strain evidence="7">S10</strain>
    </source>
</reference>
<dbReference type="EMBL" id="JARAOO010000011">
    <property type="protein sequence ID" value="KAJ7950514.1"/>
    <property type="molecule type" value="Genomic_DNA"/>
</dbReference>
<dbReference type="Pfam" id="PF03936">
    <property type="entry name" value="Terpene_synth_C"/>
    <property type="match status" value="1"/>
</dbReference>
<protein>
    <submittedName>
        <fullName evidence="7">Pinene synthase</fullName>
    </submittedName>
</protein>
<evidence type="ECO:0000259" key="6">
    <source>
        <dbReference type="Pfam" id="PF03936"/>
    </source>
</evidence>
<dbReference type="FunFam" id="1.10.600.10:FF:000007">
    <property type="entry name" value="Isoprene synthase, chloroplastic"/>
    <property type="match status" value="1"/>
</dbReference>
<dbReference type="InterPro" id="IPR036965">
    <property type="entry name" value="Terpene_synth_N_sf"/>
</dbReference>
<dbReference type="GO" id="GO:0010333">
    <property type="term" value="F:terpene synthase activity"/>
    <property type="evidence" value="ECO:0007669"/>
    <property type="project" value="InterPro"/>
</dbReference>
<comment type="cofactor">
    <cofactor evidence="1">
        <name>Mg(2+)</name>
        <dbReference type="ChEBI" id="CHEBI:18420"/>
    </cofactor>
</comment>
<evidence type="ECO:0000256" key="1">
    <source>
        <dbReference type="ARBA" id="ARBA00001946"/>
    </source>
</evidence>
<dbReference type="Gene3D" id="1.10.600.10">
    <property type="entry name" value="Farnesyl Diphosphate Synthase"/>
    <property type="match status" value="1"/>
</dbReference>
<dbReference type="GO" id="GO:0000287">
    <property type="term" value="F:magnesium ion binding"/>
    <property type="evidence" value="ECO:0007669"/>
    <property type="project" value="InterPro"/>
</dbReference>
<keyword evidence="3" id="KW-0460">Magnesium</keyword>
<dbReference type="InterPro" id="IPR044814">
    <property type="entry name" value="Terpene_cyclase_plant_C1"/>
</dbReference>
<feature type="domain" description="Terpene synthase N-terminal" evidence="5">
    <location>
        <begin position="69"/>
        <end position="215"/>
    </location>
</feature>
<dbReference type="SUPFAM" id="SSF48576">
    <property type="entry name" value="Terpenoid synthases"/>
    <property type="match status" value="1"/>
</dbReference>
<keyword evidence="2" id="KW-0479">Metal-binding</keyword>
<dbReference type="SFLD" id="SFLDS00005">
    <property type="entry name" value="Isoprenoid_Synthase_Type_I"/>
    <property type="match status" value="1"/>
</dbReference>
<dbReference type="InterPro" id="IPR008949">
    <property type="entry name" value="Isoprenoid_synthase_dom_sf"/>
</dbReference>
<feature type="domain" description="Terpene synthase metal-binding" evidence="6">
    <location>
        <begin position="274"/>
        <end position="506"/>
    </location>
</feature>
<dbReference type="SFLD" id="SFLDG01019">
    <property type="entry name" value="Terpene_Cyclase_Like_1_C_Termi"/>
    <property type="match status" value="1"/>
</dbReference>
<evidence type="ECO:0000313" key="7">
    <source>
        <dbReference type="EMBL" id="KAJ7950514.1"/>
    </source>
</evidence>
<evidence type="ECO:0000313" key="8">
    <source>
        <dbReference type="Proteomes" id="UP001163823"/>
    </source>
</evidence>
<dbReference type="InterPro" id="IPR005630">
    <property type="entry name" value="Terpene_synthase_metal-bd"/>
</dbReference>